<keyword evidence="4" id="KW-1185">Reference proteome</keyword>
<dbReference type="EMBL" id="PKSL01000067">
    <property type="protein sequence ID" value="POW08134.1"/>
    <property type="molecule type" value="Genomic_DNA"/>
</dbReference>
<protein>
    <recommendedName>
        <fullName evidence="5">Secreted protein</fullName>
    </recommendedName>
</protein>
<evidence type="ECO:0000313" key="3">
    <source>
        <dbReference type="EMBL" id="POW08134.1"/>
    </source>
</evidence>
<feature type="chain" id="PRO_5015782646" description="Secreted protein" evidence="2">
    <location>
        <begin position="28"/>
        <end position="214"/>
    </location>
</feature>
<evidence type="ECO:0000256" key="1">
    <source>
        <dbReference type="SAM" id="MobiDB-lite"/>
    </source>
</evidence>
<name>A0A2S4VF36_9BASI</name>
<evidence type="ECO:0000256" key="2">
    <source>
        <dbReference type="SAM" id="SignalP"/>
    </source>
</evidence>
<sequence length="214" mass="23304">MLFRPTTITSLSTAVLLLGLSSRVVFGHDDDKDYDDHGHDHDHDGKDHDEDCQTYTDARSLKATCNGIYTCNAGCTGFVTATNCTRSQMPNDLQPPLTTEMCSIGYGRSSATMAKQAVESSVSKNHFISSLHQRERQLYLLWPGVWKSRVQRLLQPKSTDPNNAVNPNNPGSPNNGGNPNNAPPNSGSNSKGGSNSARSITRMVRMDDAHLAVE</sequence>
<comment type="caution">
    <text evidence="3">The sequence shown here is derived from an EMBL/GenBank/DDBJ whole genome shotgun (WGS) entry which is preliminary data.</text>
</comment>
<dbReference type="Proteomes" id="UP000239156">
    <property type="component" value="Unassembled WGS sequence"/>
</dbReference>
<evidence type="ECO:0000313" key="4">
    <source>
        <dbReference type="Proteomes" id="UP000239156"/>
    </source>
</evidence>
<accession>A0A2S4VF36</accession>
<reference evidence="3" key="1">
    <citation type="submission" date="2017-12" db="EMBL/GenBank/DDBJ databases">
        <title>Gene loss provides genomic basis for host adaptation in cereal stripe rust fungi.</title>
        <authorList>
            <person name="Xia C."/>
        </authorList>
    </citation>
    <scope>NUCLEOTIDE SEQUENCE [LARGE SCALE GENOMIC DNA]</scope>
    <source>
        <strain evidence="3">93-210</strain>
    </source>
</reference>
<keyword evidence="2" id="KW-0732">Signal</keyword>
<feature type="compositionally biased region" description="Low complexity" evidence="1">
    <location>
        <begin position="161"/>
        <end position="197"/>
    </location>
</feature>
<feature type="signal peptide" evidence="2">
    <location>
        <begin position="1"/>
        <end position="27"/>
    </location>
</feature>
<organism evidence="3 4">
    <name type="scientific">Puccinia striiformis</name>
    <dbReference type="NCBI Taxonomy" id="27350"/>
    <lineage>
        <taxon>Eukaryota</taxon>
        <taxon>Fungi</taxon>
        <taxon>Dikarya</taxon>
        <taxon>Basidiomycota</taxon>
        <taxon>Pucciniomycotina</taxon>
        <taxon>Pucciniomycetes</taxon>
        <taxon>Pucciniales</taxon>
        <taxon>Pucciniaceae</taxon>
        <taxon>Puccinia</taxon>
    </lineage>
</organism>
<evidence type="ECO:0008006" key="5">
    <source>
        <dbReference type="Google" id="ProtNLM"/>
    </source>
</evidence>
<dbReference type="VEuPathDB" id="FungiDB:PSHT_02230"/>
<feature type="region of interest" description="Disordered" evidence="1">
    <location>
        <begin position="156"/>
        <end position="199"/>
    </location>
</feature>
<proteinExistence type="predicted"/>
<dbReference type="AlphaFoldDB" id="A0A2S4VF36"/>
<gene>
    <name evidence="3" type="ORF">PSTT_07728</name>
</gene>
<dbReference type="VEuPathDB" id="FungiDB:PSTT_07728"/>